<evidence type="ECO:0000313" key="1">
    <source>
        <dbReference type="EMBL" id="NJP43435.1"/>
    </source>
</evidence>
<reference evidence="1 2" key="1">
    <citation type="submission" date="2020-03" db="EMBL/GenBank/DDBJ databases">
        <title>WGS of actinomycetes isolated from Thailand.</title>
        <authorList>
            <person name="Thawai C."/>
        </authorList>
    </citation>
    <scope>NUCLEOTIDE SEQUENCE [LARGE SCALE GENOMIC DNA]</scope>
    <source>
        <strain evidence="1 2">PRB2-1</strain>
    </source>
</reference>
<evidence type="ECO:0008006" key="3">
    <source>
        <dbReference type="Google" id="ProtNLM"/>
    </source>
</evidence>
<evidence type="ECO:0000313" key="2">
    <source>
        <dbReference type="Proteomes" id="UP000734511"/>
    </source>
</evidence>
<sequence>MDVDSRSSLVLRDLGVGDAHRPPEDRPALAGPGGEVVVQIVGERLPQASGVCVPQDVTGVVVAAGAQRLPRPGIGVEVGDVAGERSPVVTSTSGARLGRQGCPSVTRWITPNPGAGTAQDPDCLAYIDEAEIIGEFSHCFRDLKLPSEALRFAEQAVAQTDPQHARTLGFCRMVLAQGQFLNGDLENAVATATLAVDAGESLQSARFVRYVEDFRREISAYSSAPMVRALNERVVAARAELEE</sequence>
<dbReference type="Proteomes" id="UP000734511">
    <property type="component" value="Unassembled WGS sequence"/>
</dbReference>
<organism evidence="1 2">
    <name type="scientific">Actinacidiphila epipremni</name>
    <dbReference type="NCBI Taxonomy" id="2053013"/>
    <lineage>
        <taxon>Bacteria</taxon>
        <taxon>Bacillati</taxon>
        <taxon>Actinomycetota</taxon>
        <taxon>Actinomycetes</taxon>
        <taxon>Kitasatosporales</taxon>
        <taxon>Streptomycetaceae</taxon>
        <taxon>Actinacidiphila</taxon>
    </lineage>
</organism>
<keyword evidence="2" id="KW-1185">Reference proteome</keyword>
<comment type="caution">
    <text evidence="1">The sequence shown here is derived from an EMBL/GenBank/DDBJ whole genome shotgun (WGS) entry which is preliminary data.</text>
</comment>
<accession>A0ABX0ZI44</accession>
<protein>
    <recommendedName>
        <fullName evidence="3">Tetratricopeptide repeat protein</fullName>
    </recommendedName>
</protein>
<name>A0ABX0ZI44_9ACTN</name>
<gene>
    <name evidence="1" type="ORF">HCN08_08480</name>
</gene>
<proteinExistence type="predicted"/>
<dbReference type="EMBL" id="JAATEJ010000004">
    <property type="protein sequence ID" value="NJP43435.1"/>
    <property type="molecule type" value="Genomic_DNA"/>
</dbReference>